<dbReference type="InterPro" id="IPR004963">
    <property type="entry name" value="PAE/NOTUM"/>
</dbReference>
<dbReference type="PANTHER" id="PTHR21562">
    <property type="entry name" value="NOTUM-RELATED"/>
    <property type="match status" value="1"/>
</dbReference>
<evidence type="ECO:0000256" key="6">
    <source>
        <dbReference type="RuleBase" id="RU363114"/>
    </source>
</evidence>
<feature type="transmembrane region" description="Helical" evidence="7">
    <location>
        <begin position="6"/>
        <end position="21"/>
    </location>
</feature>
<evidence type="ECO:0000256" key="1">
    <source>
        <dbReference type="ARBA" id="ARBA00003534"/>
    </source>
</evidence>
<protein>
    <recommendedName>
        <fullName evidence="6">Pectin acetylesterase</fullName>
        <ecNumber evidence="6">3.1.1.-</ecNumber>
    </recommendedName>
</protein>
<gene>
    <name evidence="8" type="primary">LOC101266701</name>
</gene>
<dbReference type="Gramene" id="Solyc03g078260.3.1">
    <property type="protein sequence ID" value="Solyc03g078260.3.1"/>
    <property type="gene ID" value="Solyc03g078260.3"/>
</dbReference>
<organism evidence="8">
    <name type="scientific">Solanum lycopersicum</name>
    <name type="common">Tomato</name>
    <name type="synonym">Lycopersicon esculentum</name>
    <dbReference type="NCBI Taxonomy" id="4081"/>
    <lineage>
        <taxon>Eukaryota</taxon>
        <taxon>Viridiplantae</taxon>
        <taxon>Streptophyta</taxon>
        <taxon>Embryophyta</taxon>
        <taxon>Tracheophyta</taxon>
        <taxon>Spermatophyta</taxon>
        <taxon>Magnoliopsida</taxon>
        <taxon>eudicotyledons</taxon>
        <taxon>Gunneridae</taxon>
        <taxon>Pentapetalae</taxon>
        <taxon>asterids</taxon>
        <taxon>lamiids</taxon>
        <taxon>Solanales</taxon>
        <taxon>Solanaceae</taxon>
        <taxon>Solanoideae</taxon>
        <taxon>Solaneae</taxon>
        <taxon>Solanum</taxon>
        <taxon>Solanum subgen. Lycopersicon</taxon>
    </lineage>
</organism>
<dbReference type="AlphaFoldDB" id="A0A3Q7FJL2"/>
<evidence type="ECO:0000256" key="2">
    <source>
        <dbReference type="ARBA" id="ARBA00004191"/>
    </source>
</evidence>
<dbReference type="InParanoid" id="A0A3Q7FJL2"/>
<keyword evidence="6" id="KW-0378">Hydrolase</keyword>
<dbReference type="GO" id="GO:0052793">
    <property type="term" value="F:pectin acetylesterase activity"/>
    <property type="evidence" value="ECO:0000318"/>
    <property type="project" value="GO_Central"/>
</dbReference>
<comment type="similarity">
    <text evidence="3 6">Belongs to the pectinacetylesterase family.</text>
</comment>
<evidence type="ECO:0000256" key="4">
    <source>
        <dbReference type="ARBA" id="ARBA00022512"/>
    </source>
</evidence>
<proteinExistence type="inferred from homology"/>
<comment type="function">
    <text evidence="1 6">Hydrolyzes acetyl esters in homogalacturonan regions of pectin. In type I primary cell wall, galacturonic acid residues of pectin can be acetylated at the O-2 and O-3 positions. Decreasing the degree of acetylation of pectin gels in vitro alters their physical properties.</text>
</comment>
<keyword evidence="9" id="KW-1185">Reference proteome</keyword>
<dbReference type="GO" id="GO:0071555">
    <property type="term" value="P:cell wall organization"/>
    <property type="evidence" value="ECO:0000318"/>
    <property type="project" value="GO_Central"/>
</dbReference>
<dbReference type="Proteomes" id="UP000004994">
    <property type="component" value="Chromosome 3"/>
</dbReference>
<dbReference type="Pfam" id="PF03283">
    <property type="entry name" value="PAE"/>
    <property type="match status" value="1"/>
</dbReference>
<name>A0A3Q7FJL2_SOLLC</name>
<dbReference type="EC" id="3.1.1.-" evidence="6"/>
<keyword evidence="7" id="KW-0472">Membrane</keyword>
<reference evidence="8" key="1">
    <citation type="journal article" date="2012" name="Nature">
        <title>The tomato genome sequence provides insights into fleshy fruit evolution.</title>
        <authorList>
            <consortium name="Tomato Genome Consortium"/>
        </authorList>
    </citation>
    <scope>NUCLEOTIDE SEQUENCE [LARGE SCALE GENOMIC DNA]</scope>
    <source>
        <strain evidence="8">cv. Heinz 1706</strain>
    </source>
</reference>
<dbReference type="EnsemblPlants" id="Solyc03g078260.3.1">
    <property type="protein sequence ID" value="Solyc03g078260.3.1"/>
    <property type="gene ID" value="Solyc03g078260.3"/>
</dbReference>
<evidence type="ECO:0000256" key="3">
    <source>
        <dbReference type="ARBA" id="ARBA00005784"/>
    </source>
</evidence>
<comment type="subcellular location">
    <subcellularLocation>
        <location evidence="2 6">Secreted</location>
        <location evidence="2 6">Cell wall</location>
    </subcellularLocation>
</comment>
<keyword evidence="4 6" id="KW-0134">Cell wall</keyword>
<dbReference type="GO" id="GO:0009505">
    <property type="term" value="C:plant-type cell wall"/>
    <property type="evidence" value="ECO:0000318"/>
    <property type="project" value="GO_Central"/>
</dbReference>
<keyword evidence="7" id="KW-1133">Transmembrane helix</keyword>
<dbReference type="PaxDb" id="4081-Solyc03g078260.2.1"/>
<keyword evidence="6" id="KW-0964">Secreted</keyword>
<accession>A0A3Q7FJL2</accession>
<sequence length="442" mass="49460">MGYMGYFFNLGGSLLGWIFIWDKQINFTTNILKSRMMMANTYLQVLCLSICSLAIINTVSSANENYLPEAYHVSKTIVKNAVAKGAVCLDGSPPAYHFEPGFGDGAETWLVQLSGGEWCRDVEACLDRSKSDLGSSNVMGSWWFTGMFSKNQSGNPEFYNWNKVFIRYCDGGGFTGDVEYVDPATKLHFRGARIFKAVLDELLEKGLKTAKSALLSGSSAGGFPAMLHCDYFRTLLPNTPRVKCMNDAGYFINPKEPFLTNFTELYTSLVTLHGSAKALPKECTSKMSPELCFFPENMQQYVKTPLFIASSAYDKYQINSSIANGINTCIGYANCTAATNQTFLEFRSRFLNALPKPTNPKLKGVFIDSFNHHSQVQYWWSPINITTINNLTISKALADWFYDRNYTYVIHEHELPIPALGVVKEEEHKAKEEQAPSAKSLT</sequence>
<evidence type="ECO:0000313" key="9">
    <source>
        <dbReference type="Proteomes" id="UP000004994"/>
    </source>
</evidence>
<evidence type="ECO:0000256" key="7">
    <source>
        <dbReference type="SAM" id="Phobius"/>
    </source>
</evidence>
<keyword evidence="7" id="KW-0812">Transmembrane</keyword>
<dbReference type="OMA" id="CMNDAGY"/>
<evidence type="ECO:0000313" key="8">
    <source>
        <dbReference type="EnsemblPlants" id="Solyc03g078260.3.1"/>
    </source>
</evidence>
<evidence type="ECO:0000256" key="5">
    <source>
        <dbReference type="ARBA" id="ARBA00023316"/>
    </source>
</evidence>
<dbReference type="PANTHER" id="PTHR21562:SF77">
    <property type="entry name" value="PECTIN ACETYLESTERASE"/>
    <property type="match status" value="1"/>
</dbReference>
<reference evidence="8" key="2">
    <citation type="submission" date="2019-01" db="UniProtKB">
        <authorList>
            <consortium name="EnsemblPlants"/>
        </authorList>
    </citation>
    <scope>IDENTIFICATION</scope>
    <source>
        <strain evidence="8">cv. Heinz 1706</strain>
    </source>
</reference>
<feature type="transmembrane region" description="Helical" evidence="7">
    <location>
        <begin position="42"/>
        <end position="60"/>
    </location>
</feature>
<keyword evidence="5 6" id="KW-0961">Cell wall biogenesis/degradation</keyword>